<accession>A0AAE3QP83</accession>
<sequence length="236" mass="28111">MKFYKFGRKFETDDQLASAQITEEEYKMSGLENPLRGHYIWQDPTRVKMDLVPMYEGRIDDTQFGEQLRVRYDLLRKTVSIGTLLRVISPELKVFLEQFVLSPHGFYPVELTHDLTKESRDYYLWHTLNIVTKEVIYPESEFELITKRTKELIRTYGKGTFENEDQYTDVVRDELYERRNLLRPIKLYYVQPYEVLPAGVDDIVISEKVKRAMEAAFPSMEFYEFTDYQIITGYQA</sequence>
<proteinExistence type="predicted"/>
<gene>
    <name evidence="1" type="ORF">QNI16_20865</name>
</gene>
<dbReference type="RefSeq" id="WP_313982401.1">
    <property type="nucleotide sequence ID" value="NZ_JASJOS010000009.1"/>
</dbReference>
<reference evidence="1" key="1">
    <citation type="submission" date="2023-05" db="EMBL/GenBank/DDBJ databases">
        <authorList>
            <person name="Zhang X."/>
        </authorList>
    </citation>
    <scope>NUCLEOTIDE SEQUENCE</scope>
    <source>
        <strain evidence="1">YF14B1</strain>
    </source>
</reference>
<organism evidence="1 2">
    <name type="scientific">Xanthocytophaga flava</name>
    <dbReference type="NCBI Taxonomy" id="3048013"/>
    <lineage>
        <taxon>Bacteria</taxon>
        <taxon>Pseudomonadati</taxon>
        <taxon>Bacteroidota</taxon>
        <taxon>Cytophagia</taxon>
        <taxon>Cytophagales</taxon>
        <taxon>Rhodocytophagaceae</taxon>
        <taxon>Xanthocytophaga</taxon>
    </lineage>
</organism>
<dbReference type="Proteomes" id="UP001241110">
    <property type="component" value="Unassembled WGS sequence"/>
</dbReference>
<name>A0AAE3QP83_9BACT</name>
<evidence type="ECO:0000313" key="2">
    <source>
        <dbReference type="Proteomes" id="UP001241110"/>
    </source>
</evidence>
<protein>
    <submittedName>
        <fullName evidence="1">Uncharacterized protein</fullName>
    </submittedName>
</protein>
<dbReference type="AlphaFoldDB" id="A0AAE3QP83"/>
<comment type="caution">
    <text evidence="1">The sequence shown here is derived from an EMBL/GenBank/DDBJ whole genome shotgun (WGS) entry which is preliminary data.</text>
</comment>
<dbReference type="EMBL" id="JASJOS010000009">
    <property type="protein sequence ID" value="MDJ1482967.1"/>
    <property type="molecule type" value="Genomic_DNA"/>
</dbReference>
<evidence type="ECO:0000313" key="1">
    <source>
        <dbReference type="EMBL" id="MDJ1482967.1"/>
    </source>
</evidence>